<evidence type="ECO:0000256" key="1">
    <source>
        <dbReference type="ARBA" id="ARBA00004107"/>
    </source>
</evidence>
<accession>A0A8C8SNH3</accession>
<protein>
    <recommendedName>
        <fullName evidence="21">Probable proton-coupled zinc antiporter SLC30A3</fullName>
    </recommendedName>
    <alternativeName>
        <fullName evidence="23">Solute carrier family 30 member 3</fullName>
    </alternativeName>
    <alternativeName>
        <fullName evidence="22">Zinc transporter 3</fullName>
    </alternativeName>
</protein>
<comment type="similarity">
    <text evidence="4">Belongs to the cation diffusion facilitator (CDF) transporter (TC 2.A.4) family. SLC30A subfamily.</text>
</comment>
<dbReference type="InterPro" id="IPR002524">
    <property type="entry name" value="Cation_efflux"/>
</dbReference>
<dbReference type="GO" id="GO:0005765">
    <property type="term" value="C:lysosomal membrane"/>
    <property type="evidence" value="ECO:0007669"/>
    <property type="project" value="UniProtKB-SubCell"/>
</dbReference>
<evidence type="ECO:0000256" key="14">
    <source>
        <dbReference type="ARBA" id="ARBA00023018"/>
    </source>
</evidence>
<keyword evidence="17" id="KW-0458">Lysosome</keyword>
<evidence type="ECO:0000256" key="21">
    <source>
        <dbReference type="ARBA" id="ARBA00040652"/>
    </source>
</evidence>
<evidence type="ECO:0000256" key="17">
    <source>
        <dbReference type="ARBA" id="ARBA00023228"/>
    </source>
</evidence>
<dbReference type="SUPFAM" id="SSF160240">
    <property type="entry name" value="Cation efflux protein cytoplasmic domain-like"/>
    <property type="match status" value="1"/>
</dbReference>
<dbReference type="PANTHER" id="PTHR11562:SF30">
    <property type="entry name" value="PROTON-COUPLED ZINC ANTIPORTER SLC30A3-RELATED"/>
    <property type="match status" value="1"/>
</dbReference>
<dbReference type="GO" id="GO:0010043">
    <property type="term" value="P:response to zinc ion"/>
    <property type="evidence" value="ECO:0007669"/>
    <property type="project" value="TreeGrafter"/>
</dbReference>
<keyword evidence="14" id="KW-0770">Synapse</keyword>
<keyword evidence="12" id="KW-0864">Zinc transport</keyword>
<dbReference type="Pfam" id="PF16916">
    <property type="entry name" value="ZT_dimer"/>
    <property type="match status" value="1"/>
</dbReference>
<evidence type="ECO:0000256" key="10">
    <source>
        <dbReference type="ARBA" id="ARBA00022753"/>
    </source>
</evidence>
<reference evidence="29" key="2">
    <citation type="submission" date="2025-09" db="UniProtKB">
        <authorList>
            <consortium name="Ensembl"/>
        </authorList>
    </citation>
    <scope>IDENTIFICATION</scope>
</reference>
<dbReference type="InterPro" id="IPR036837">
    <property type="entry name" value="Cation_efflux_CTD_sf"/>
</dbReference>
<evidence type="ECO:0000256" key="26">
    <source>
        <dbReference type="SAM" id="Phobius"/>
    </source>
</evidence>
<keyword evidence="7" id="KW-0771">Synaptosome</keyword>
<feature type="region of interest" description="Disordered" evidence="25">
    <location>
        <begin position="74"/>
        <end position="96"/>
    </location>
</feature>
<dbReference type="PANTHER" id="PTHR11562">
    <property type="entry name" value="CATION EFFLUX PROTEIN/ ZINC TRANSPORTER"/>
    <property type="match status" value="1"/>
</dbReference>
<keyword evidence="13 26" id="KW-1133">Transmembrane helix</keyword>
<feature type="transmembrane region" description="Helical" evidence="26">
    <location>
        <begin position="263"/>
        <end position="285"/>
    </location>
</feature>
<evidence type="ECO:0000256" key="16">
    <source>
        <dbReference type="ARBA" id="ARBA00023136"/>
    </source>
</evidence>
<evidence type="ECO:0000256" key="3">
    <source>
        <dbReference type="ARBA" id="ARBA00004644"/>
    </source>
</evidence>
<keyword evidence="5" id="KW-0813">Transport</keyword>
<reference evidence="29" key="1">
    <citation type="submission" date="2025-08" db="UniProtKB">
        <authorList>
            <consortium name="Ensembl"/>
        </authorList>
    </citation>
    <scope>IDENTIFICATION</scope>
</reference>
<evidence type="ECO:0000313" key="29">
    <source>
        <dbReference type="Ensembl" id="ENSPCEP00000022493.1"/>
    </source>
</evidence>
<dbReference type="InterPro" id="IPR058533">
    <property type="entry name" value="Cation_efflux_TM"/>
</dbReference>
<dbReference type="Gene3D" id="1.20.1510.10">
    <property type="entry name" value="Cation efflux protein transmembrane domain"/>
    <property type="match status" value="1"/>
</dbReference>
<dbReference type="InterPro" id="IPR027470">
    <property type="entry name" value="Cation_efflux_CTD"/>
</dbReference>
<evidence type="ECO:0000256" key="18">
    <source>
        <dbReference type="ARBA" id="ARBA00023329"/>
    </source>
</evidence>
<proteinExistence type="inferred from homology"/>
<evidence type="ECO:0000256" key="2">
    <source>
        <dbReference type="ARBA" id="ARBA00004155"/>
    </source>
</evidence>
<dbReference type="GO" id="GO:0005385">
    <property type="term" value="F:zinc ion transmembrane transporter activity"/>
    <property type="evidence" value="ECO:0007669"/>
    <property type="project" value="UniProtKB-ARBA"/>
</dbReference>
<dbReference type="FunFam" id="1.20.1510.10:FF:000002">
    <property type="entry name" value="zinc transporter 3 isoform X1"/>
    <property type="match status" value="1"/>
</dbReference>
<dbReference type="AlphaFoldDB" id="A0A8C8SNH3"/>
<dbReference type="NCBIfam" id="TIGR01297">
    <property type="entry name" value="CDF"/>
    <property type="match status" value="1"/>
</dbReference>
<evidence type="ECO:0000256" key="7">
    <source>
        <dbReference type="ARBA" id="ARBA00022599"/>
    </source>
</evidence>
<dbReference type="GO" id="GO:0030672">
    <property type="term" value="C:synaptic vesicle membrane"/>
    <property type="evidence" value="ECO:0007669"/>
    <property type="project" value="UniProtKB-SubCell"/>
</dbReference>
<dbReference type="Proteomes" id="UP000694393">
    <property type="component" value="Unplaced"/>
</dbReference>
<evidence type="ECO:0000256" key="24">
    <source>
        <dbReference type="ARBA" id="ARBA00048349"/>
    </source>
</evidence>
<keyword evidence="15" id="KW-0406">Ion transport</keyword>
<evidence type="ECO:0000313" key="30">
    <source>
        <dbReference type="Proteomes" id="UP000694393"/>
    </source>
</evidence>
<feature type="transmembrane region" description="Helical" evidence="26">
    <location>
        <begin position="380"/>
        <end position="401"/>
    </location>
</feature>
<comment type="function">
    <text evidence="20">Probable proton-coupled zinc ion antiporter mediating the import of zinc from cytoplasm into synaptic vesicles and participating to cellular zinc ion homeostasis in the brain.</text>
</comment>
<organism evidence="29 30">
    <name type="scientific">Pelusios castaneus</name>
    <name type="common">West African mud turtle</name>
    <dbReference type="NCBI Taxonomy" id="367368"/>
    <lineage>
        <taxon>Eukaryota</taxon>
        <taxon>Metazoa</taxon>
        <taxon>Chordata</taxon>
        <taxon>Craniata</taxon>
        <taxon>Vertebrata</taxon>
        <taxon>Euteleostomi</taxon>
        <taxon>Archelosauria</taxon>
        <taxon>Testudinata</taxon>
        <taxon>Testudines</taxon>
        <taxon>Pleurodira</taxon>
        <taxon>Pelomedusidae</taxon>
        <taxon>Pelusios</taxon>
    </lineage>
</organism>
<keyword evidence="18" id="KW-0968">Cytoplasmic vesicle</keyword>
<dbReference type="GO" id="GO:0015297">
    <property type="term" value="F:antiporter activity"/>
    <property type="evidence" value="ECO:0007669"/>
    <property type="project" value="UniProtKB-KW"/>
</dbReference>
<evidence type="ECO:0000256" key="4">
    <source>
        <dbReference type="ARBA" id="ARBA00008873"/>
    </source>
</evidence>
<evidence type="ECO:0000256" key="15">
    <source>
        <dbReference type="ARBA" id="ARBA00023065"/>
    </source>
</evidence>
<dbReference type="Ensembl" id="ENSPCET00000023248.1">
    <property type="protein sequence ID" value="ENSPCEP00000022493.1"/>
    <property type="gene ID" value="ENSPCEG00000016736.1"/>
</dbReference>
<evidence type="ECO:0000256" key="25">
    <source>
        <dbReference type="SAM" id="MobiDB-lite"/>
    </source>
</evidence>
<dbReference type="GO" id="GO:0005886">
    <property type="term" value="C:plasma membrane"/>
    <property type="evidence" value="ECO:0007669"/>
    <property type="project" value="TreeGrafter"/>
</dbReference>
<keyword evidence="16 26" id="KW-0472">Membrane</keyword>
<keyword evidence="8 26" id="KW-0812">Transmembrane</keyword>
<dbReference type="SUPFAM" id="SSF161111">
    <property type="entry name" value="Cation efflux protein transmembrane domain-like"/>
    <property type="match status" value="1"/>
</dbReference>
<evidence type="ECO:0000256" key="6">
    <source>
        <dbReference type="ARBA" id="ARBA00022449"/>
    </source>
</evidence>
<keyword evidence="30" id="KW-1185">Reference proteome</keyword>
<evidence type="ECO:0000256" key="19">
    <source>
        <dbReference type="ARBA" id="ARBA00034102"/>
    </source>
</evidence>
<feature type="transmembrane region" description="Helical" evidence="26">
    <location>
        <begin position="225"/>
        <end position="243"/>
    </location>
</feature>
<feature type="transmembrane region" description="Helical" evidence="26">
    <location>
        <begin position="192"/>
        <end position="213"/>
    </location>
</feature>
<evidence type="ECO:0000256" key="22">
    <source>
        <dbReference type="ARBA" id="ARBA00042040"/>
    </source>
</evidence>
<evidence type="ECO:0000259" key="28">
    <source>
        <dbReference type="Pfam" id="PF16916"/>
    </source>
</evidence>
<dbReference type="GO" id="GO:0043005">
    <property type="term" value="C:neuron projection"/>
    <property type="evidence" value="ECO:0007669"/>
    <property type="project" value="UniProtKB-KW"/>
</dbReference>
<evidence type="ECO:0000256" key="9">
    <source>
        <dbReference type="ARBA" id="ARBA00022723"/>
    </source>
</evidence>
<evidence type="ECO:0000256" key="5">
    <source>
        <dbReference type="ARBA" id="ARBA00022448"/>
    </source>
</evidence>
<keyword evidence="11" id="KW-0862">Zinc</keyword>
<comment type="subcellular location">
    <subcellularLocation>
        <location evidence="3">Cytoplasmic vesicle</location>
        <location evidence="3">Secretory vesicle</location>
        <location evidence="3">Synaptic vesicle membrane</location>
        <topology evidence="3">Multi-pass membrane protein</topology>
    </subcellularLocation>
    <subcellularLocation>
        <location evidence="1">Late endosome membrane</location>
        <topology evidence="1">Multi-pass membrane protein</topology>
    </subcellularLocation>
    <subcellularLocation>
        <location evidence="2">Lysosome membrane</location>
        <topology evidence="2">Multi-pass membrane protein</topology>
    </subcellularLocation>
    <subcellularLocation>
        <location evidence="19">Synapse</location>
        <location evidence="19">Synaptosome</location>
    </subcellularLocation>
</comment>
<evidence type="ECO:0000256" key="12">
    <source>
        <dbReference type="ARBA" id="ARBA00022906"/>
    </source>
</evidence>
<dbReference type="InterPro" id="IPR050681">
    <property type="entry name" value="CDF/SLC30A"/>
</dbReference>
<evidence type="ECO:0000256" key="20">
    <source>
        <dbReference type="ARBA" id="ARBA00037129"/>
    </source>
</evidence>
<evidence type="ECO:0000256" key="8">
    <source>
        <dbReference type="ARBA" id="ARBA00022692"/>
    </source>
</evidence>
<evidence type="ECO:0000256" key="13">
    <source>
        <dbReference type="ARBA" id="ARBA00022989"/>
    </source>
</evidence>
<dbReference type="Pfam" id="PF01545">
    <property type="entry name" value="Cation_efflux"/>
    <property type="match status" value="1"/>
</dbReference>
<dbReference type="InterPro" id="IPR027469">
    <property type="entry name" value="Cation_efflux_TMD_sf"/>
</dbReference>
<feature type="transmembrane region" description="Helical" evidence="26">
    <location>
        <begin position="297"/>
        <end position="318"/>
    </location>
</feature>
<evidence type="ECO:0000256" key="11">
    <source>
        <dbReference type="ARBA" id="ARBA00022833"/>
    </source>
</evidence>
<sequence length="503" mass="53085">MGPDAFSAPGKLGVGQGPSAILFAKSPSPRLPCSPHALQQPLPGLLPGAVSTRHGGSQPGWEVQGIGLSPLLTSSRAEGSQAPKHESDAGWATASHVPQPCSGPSRGVGVSSWVSLAWPGVPWAAGMGLAIALTPLWPSLFADSQEPFPALHPESSPAPVALELEHPLARHCHRGPPSPSQSGAEQQAGRKLSIACAICFVFMIGEVIGGYLAHSLAIMTDAAHLLMDVGSMLVSVFSLWVSARPATKTMSFGWHRSETLGALASVLSIWLVTGVLVYLASARIISNNYEINARAMLATAACAVGINVIMACVLHQTSPGHTHGYERMGENRDCRKPATGLPPGHTSVRAAFVHVLGDLLQSLGVLTAAAVIYVEPRYKIADPISTFLFSLFVLGSTLPILRDMVRVLMEGVPRGVEFNAVKDVLLAVNGVKGAHNLHLWALTLTHHVVSVHVAVDAGADMEAVLEEATAQLQSTFGFISCTVQVERYLEDMATCRQCQDPQD</sequence>
<feature type="transmembrane region" description="Helical" evidence="26">
    <location>
        <begin position="351"/>
        <end position="373"/>
    </location>
</feature>
<feature type="domain" description="Cation efflux protein cytoplasmic" evidence="28">
    <location>
        <begin position="413"/>
        <end position="488"/>
    </location>
</feature>
<keyword evidence="9" id="KW-0479">Metal-binding</keyword>
<feature type="domain" description="Cation efflux protein transmembrane" evidence="27">
    <location>
        <begin position="194"/>
        <end position="409"/>
    </location>
</feature>
<keyword evidence="10" id="KW-0967">Endosome</keyword>
<dbReference type="GO" id="GO:0046872">
    <property type="term" value="F:metal ion binding"/>
    <property type="evidence" value="ECO:0007669"/>
    <property type="project" value="UniProtKB-KW"/>
</dbReference>
<dbReference type="GO" id="GO:0031902">
    <property type="term" value="C:late endosome membrane"/>
    <property type="evidence" value="ECO:0007669"/>
    <property type="project" value="UniProtKB-SubCell"/>
</dbReference>
<keyword evidence="6" id="KW-0050">Antiport</keyword>
<evidence type="ECO:0000259" key="27">
    <source>
        <dbReference type="Pfam" id="PF01545"/>
    </source>
</evidence>
<name>A0A8C8SNH3_9SAUR</name>
<evidence type="ECO:0000256" key="23">
    <source>
        <dbReference type="ARBA" id="ARBA00042216"/>
    </source>
</evidence>
<comment type="catalytic activity">
    <reaction evidence="24">
        <text>Zn(2+)(in) + 2 H(+)(out) = Zn(2+)(out) + 2 H(+)(in)</text>
        <dbReference type="Rhea" id="RHEA:72627"/>
        <dbReference type="ChEBI" id="CHEBI:15378"/>
        <dbReference type="ChEBI" id="CHEBI:29105"/>
    </reaction>
</comment>